<dbReference type="AlphaFoldDB" id="A0AAE0M2S7"/>
<dbReference type="Proteomes" id="UP001286456">
    <property type="component" value="Unassembled WGS sequence"/>
</dbReference>
<proteinExistence type="predicted"/>
<evidence type="ECO:0000313" key="3">
    <source>
        <dbReference type="Proteomes" id="UP001286456"/>
    </source>
</evidence>
<dbReference type="EMBL" id="JAUEPO010000007">
    <property type="protein sequence ID" value="KAK3317221.1"/>
    <property type="molecule type" value="Genomic_DNA"/>
</dbReference>
<reference evidence="2" key="1">
    <citation type="journal article" date="2023" name="Mol. Phylogenet. Evol.">
        <title>Genome-scale phylogeny and comparative genomics of the fungal order Sordariales.</title>
        <authorList>
            <person name="Hensen N."/>
            <person name="Bonometti L."/>
            <person name="Westerberg I."/>
            <person name="Brannstrom I.O."/>
            <person name="Guillou S."/>
            <person name="Cros-Aarteil S."/>
            <person name="Calhoun S."/>
            <person name="Haridas S."/>
            <person name="Kuo A."/>
            <person name="Mondo S."/>
            <person name="Pangilinan J."/>
            <person name="Riley R."/>
            <person name="LaButti K."/>
            <person name="Andreopoulos B."/>
            <person name="Lipzen A."/>
            <person name="Chen C."/>
            <person name="Yan M."/>
            <person name="Daum C."/>
            <person name="Ng V."/>
            <person name="Clum A."/>
            <person name="Steindorff A."/>
            <person name="Ohm R.A."/>
            <person name="Martin F."/>
            <person name="Silar P."/>
            <person name="Natvig D.O."/>
            <person name="Lalanne C."/>
            <person name="Gautier V."/>
            <person name="Ament-Velasquez S.L."/>
            <person name="Kruys A."/>
            <person name="Hutchinson M.I."/>
            <person name="Powell A.J."/>
            <person name="Barry K."/>
            <person name="Miller A.N."/>
            <person name="Grigoriev I.V."/>
            <person name="Debuchy R."/>
            <person name="Gladieux P."/>
            <person name="Hiltunen Thoren M."/>
            <person name="Johannesson H."/>
        </authorList>
    </citation>
    <scope>NUCLEOTIDE SEQUENCE</scope>
    <source>
        <strain evidence="2">SMH4131-1</strain>
    </source>
</reference>
<keyword evidence="3" id="KW-1185">Reference proteome</keyword>
<name>A0AAE0M2S7_9PEZI</name>
<gene>
    <name evidence="2" type="ORF">B0T19DRAFT_488527</name>
</gene>
<sequence>MADAVRPSADRFRAVYEDSFRVWSSLYLDAIENPVLPPHDAGACLKYTGVQAHFADADAVPHQLNGRKTVHVALQDSRAEEMRWWAAILAPGQGWQARMTCEQDTAFLSPWSVIVKARLFLLWSCNTAGIATILASVFYEPSIECNEATPWLQGARSVINALVGDNQLVLGRMMMDRLPNVAFIWLGATILGLQKKIANPAVHYGQMWIDLDAAEWSGTLQSFIQLPISIPLAAADETDETMQTALAMDFGIGAWCGIRRTGASMDCDRESVSGDATRNIFGWLRFAGYAPREEEMWKHEWFTEFDDEDGDGREQGKADTGTAHGTGVDTAIVDVNCWISQLESLGPQKCHRTP</sequence>
<accession>A0AAE0M2S7</accession>
<feature type="region of interest" description="Disordered" evidence="1">
    <location>
        <begin position="306"/>
        <end position="325"/>
    </location>
</feature>
<reference evidence="2" key="2">
    <citation type="submission" date="2023-06" db="EMBL/GenBank/DDBJ databases">
        <authorList>
            <consortium name="Lawrence Berkeley National Laboratory"/>
            <person name="Haridas S."/>
            <person name="Hensen N."/>
            <person name="Bonometti L."/>
            <person name="Westerberg I."/>
            <person name="Brannstrom I.O."/>
            <person name="Guillou S."/>
            <person name="Cros-Aarteil S."/>
            <person name="Calhoun S."/>
            <person name="Kuo A."/>
            <person name="Mondo S."/>
            <person name="Pangilinan J."/>
            <person name="Riley R."/>
            <person name="Labutti K."/>
            <person name="Andreopoulos B."/>
            <person name="Lipzen A."/>
            <person name="Chen C."/>
            <person name="Yanf M."/>
            <person name="Daum C."/>
            <person name="Ng V."/>
            <person name="Clum A."/>
            <person name="Steindorff A."/>
            <person name="Ohm R."/>
            <person name="Martin F."/>
            <person name="Silar P."/>
            <person name="Natvig D."/>
            <person name="Lalanne C."/>
            <person name="Gautier V."/>
            <person name="Ament-Velasquez S.L."/>
            <person name="Kruys A."/>
            <person name="Hutchinson M.I."/>
            <person name="Powell A.J."/>
            <person name="Barry K."/>
            <person name="Miller A.N."/>
            <person name="Grigoriev I.V."/>
            <person name="Debuchy R."/>
            <person name="Gladieux P."/>
            <person name="Thoren M.H."/>
            <person name="Johannesson H."/>
        </authorList>
    </citation>
    <scope>NUCLEOTIDE SEQUENCE</scope>
    <source>
        <strain evidence="2">SMH4131-1</strain>
    </source>
</reference>
<comment type="caution">
    <text evidence="2">The sequence shown here is derived from an EMBL/GenBank/DDBJ whole genome shotgun (WGS) entry which is preliminary data.</text>
</comment>
<organism evidence="2 3">
    <name type="scientific">Cercophora scortea</name>
    <dbReference type="NCBI Taxonomy" id="314031"/>
    <lineage>
        <taxon>Eukaryota</taxon>
        <taxon>Fungi</taxon>
        <taxon>Dikarya</taxon>
        <taxon>Ascomycota</taxon>
        <taxon>Pezizomycotina</taxon>
        <taxon>Sordariomycetes</taxon>
        <taxon>Sordariomycetidae</taxon>
        <taxon>Sordariales</taxon>
        <taxon>Lasiosphaeriaceae</taxon>
        <taxon>Cercophora</taxon>
    </lineage>
</organism>
<evidence type="ECO:0000256" key="1">
    <source>
        <dbReference type="SAM" id="MobiDB-lite"/>
    </source>
</evidence>
<protein>
    <submittedName>
        <fullName evidence="2">Uncharacterized protein</fullName>
    </submittedName>
</protein>
<evidence type="ECO:0000313" key="2">
    <source>
        <dbReference type="EMBL" id="KAK3317221.1"/>
    </source>
</evidence>